<dbReference type="PANTHER" id="PTHR28097:SF1">
    <property type="entry name" value="PHEROMONE A FACTOR RECEPTOR"/>
    <property type="match status" value="1"/>
</dbReference>
<feature type="transmembrane region" description="Helical" evidence="11">
    <location>
        <begin position="158"/>
        <end position="183"/>
    </location>
</feature>
<dbReference type="EMBL" id="JAUEPU010000051">
    <property type="protein sequence ID" value="KAK0485448.1"/>
    <property type="molecule type" value="Genomic_DNA"/>
</dbReference>
<dbReference type="GO" id="GO:0000750">
    <property type="term" value="P:pheromone-dependent signal transduction involved in conjugation with cellular fusion"/>
    <property type="evidence" value="ECO:0007669"/>
    <property type="project" value="TreeGrafter"/>
</dbReference>
<evidence type="ECO:0000256" key="10">
    <source>
        <dbReference type="SAM" id="MobiDB-lite"/>
    </source>
</evidence>
<evidence type="ECO:0000313" key="13">
    <source>
        <dbReference type="Proteomes" id="UP001175228"/>
    </source>
</evidence>
<accession>A0AA39PJI5</accession>
<keyword evidence="8 12" id="KW-0675">Receptor</keyword>
<feature type="transmembrane region" description="Helical" evidence="11">
    <location>
        <begin position="204"/>
        <end position="227"/>
    </location>
</feature>
<dbReference type="PRINTS" id="PR00899">
    <property type="entry name" value="GPCRSTE3"/>
</dbReference>
<dbReference type="InterPro" id="IPR000481">
    <property type="entry name" value="GPCR_Pheromne_B_alpha_rcpt"/>
</dbReference>
<evidence type="ECO:0000313" key="12">
    <source>
        <dbReference type="EMBL" id="KAK0485448.1"/>
    </source>
</evidence>
<gene>
    <name evidence="12" type="ORF">EDD18DRAFT_1196383</name>
</gene>
<dbReference type="PRINTS" id="PR00901">
    <property type="entry name" value="PHEROMONEBAR"/>
</dbReference>
<dbReference type="GO" id="GO:0005886">
    <property type="term" value="C:plasma membrane"/>
    <property type="evidence" value="ECO:0007669"/>
    <property type="project" value="TreeGrafter"/>
</dbReference>
<comment type="caution">
    <text evidence="12">The sequence shown here is derived from an EMBL/GenBank/DDBJ whole genome shotgun (WGS) entry which is preliminary data.</text>
</comment>
<feature type="region of interest" description="Disordered" evidence="10">
    <location>
        <begin position="368"/>
        <end position="478"/>
    </location>
</feature>
<keyword evidence="4 11" id="KW-0812">Transmembrane</keyword>
<feature type="transmembrane region" description="Helical" evidence="11">
    <location>
        <begin position="37"/>
        <end position="57"/>
    </location>
</feature>
<sequence>MDPRYPLFSILAFLGFIISLIPLPWHLQAWNSGTCAFMLWTSTICFVMFINSIVWSDNVDNVAPVWCDISAQIILGASVGIPASVLCISRRLYTITAVQTASVTRADKRRAVIIDLLIALGLPILVLVLHTIVHAHRFDILEDIGCYPVTYNTLPSYFLFYMWPILIGIVSFIYSGLTLRAFFVRRVQFQSLMSTASALSVNRYLRLMILSLADMFCTIPLAIYTMYIGAKGVPLAPWISWEDTHYDFGRVGKIPALIWRTDRSYDITVELHRWIFVFCAFIFFALFGFANEAKKHYRMAFWAVAKRFGFKPTVETTKMSLPSWNKPQSKQPSSDPALPAYSTPNNMINSFTKPSSSSYDIDIELAEKPSLPSPSTLPPAYTNSDGSPSPSFIDKPLPGIPDNGDDRRFTTSSFAEDDHEHSLLEENPRCPALSDTANASPPSSPHFTDDFHPQRERVPTPAPYELPVPLFHNTSTNH</sequence>
<evidence type="ECO:0000256" key="9">
    <source>
        <dbReference type="ARBA" id="ARBA00023224"/>
    </source>
</evidence>
<feature type="compositionally biased region" description="Polar residues" evidence="10">
    <location>
        <begin position="319"/>
        <end position="334"/>
    </location>
</feature>
<keyword evidence="3" id="KW-0589">Pheromone response</keyword>
<feature type="transmembrane region" description="Helical" evidence="11">
    <location>
        <begin position="110"/>
        <end position="133"/>
    </location>
</feature>
<dbReference type="PANTHER" id="PTHR28097">
    <property type="entry name" value="PHEROMONE A FACTOR RECEPTOR"/>
    <property type="match status" value="1"/>
</dbReference>
<feature type="compositionally biased region" description="Basic and acidic residues" evidence="10">
    <location>
        <begin position="416"/>
        <end position="428"/>
    </location>
</feature>
<feature type="compositionally biased region" description="Polar residues" evidence="10">
    <location>
        <begin position="381"/>
        <end position="390"/>
    </location>
</feature>
<organism evidence="12 13">
    <name type="scientific">Armillaria luteobubalina</name>
    <dbReference type="NCBI Taxonomy" id="153913"/>
    <lineage>
        <taxon>Eukaryota</taxon>
        <taxon>Fungi</taxon>
        <taxon>Dikarya</taxon>
        <taxon>Basidiomycota</taxon>
        <taxon>Agaricomycotina</taxon>
        <taxon>Agaricomycetes</taxon>
        <taxon>Agaricomycetidae</taxon>
        <taxon>Agaricales</taxon>
        <taxon>Marasmiineae</taxon>
        <taxon>Physalacriaceae</taxon>
        <taxon>Armillaria</taxon>
    </lineage>
</organism>
<evidence type="ECO:0000256" key="3">
    <source>
        <dbReference type="ARBA" id="ARBA00022507"/>
    </source>
</evidence>
<keyword evidence="9" id="KW-0807">Transducer</keyword>
<keyword evidence="13" id="KW-1185">Reference proteome</keyword>
<dbReference type="AlphaFoldDB" id="A0AA39PJI5"/>
<name>A0AA39PJI5_9AGAR</name>
<keyword evidence="5 11" id="KW-1133">Transmembrane helix</keyword>
<dbReference type="Pfam" id="PF02076">
    <property type="entry name" value="STE3"/>
    <property type="match status" value="1"/>
</dbReference>
<evidence type="ECO:0000256" key="4">
    <source>
        <dbReference type="ARBA" id="ARBA00022692"/>
    </source>
</evidence>
<keyword evidence="6" id="KW-0297">G-protein coupled receptor</keyword>
<dbReference type="GO" id="GO:0004934">
    <property type="term" value="F:mating-type alpha-factor pheromone receptor activity"/>
    <property type="evidence" value="ECO:0007669"/>
    <property type="project" value="InterPro"/>
</dbReference>
<comment type="subcellular location">
    <subcellularLocation>
        <location evidence="1">Membrane</location>
        <topology evidence="1">Multi-pass membrane protein</topology>
    </subcellularLocation>
</comment>
<evidence type="ECO:0000256" key="11">
    <source>
        <dbReference type="SAM" id="Phobius"/>
    </source>
</evidence>
<dbReference type="CDD" id="cd14966">
    <property type="entry name" value="7tmD_STE3"/>
    <property type="match status" value="1"/>
</dbReference>
<feature type="compositionally biased region" description="Basic and acidic residues" evidence="10">
    <location>
        <begin position="447"/>
        <end position="458"/>
    </location>
</feature>
<feature type="transmembrane region" description="Helical" evidence="11">
    <location>
        <begin position="271"/>
        <end position="290"/>
    </location>
</feature>
<evidence type="ECO:0000256" key="6">
    <source>
        <dbReference type="ARBA" id="ARBA00023040"/>
    </source>
</evidence>
<proteinExistence type="inferred from homology"/>
<comment type="similarity">
    <text evidence="2">Belongs to the G-protein coupled receptor 4 family.</text>
</comment>
<evidence type="ECO:0000256" key="8">
    <source>
        <dbReference type="ARBA" id="ARBA00023170"/>
    </source>
</evidence>
<dbReference type="Proteomes" id="UP001175228">
    <property type="component" value="Unassembled WGS sequence"/>
</dbReference>
<keyword evidence="7 11" id="KW-0472">Membrane</keyword>
<dbReference type="InterPro" id="IPR001499">
    <property type="entry name" value="GPCR_STE3"/>
</dbReference>
<evidence type="ECO:0000256" key="5">
    <source>
        <dbReference type="ARBA" id="ARBA00022989"/>
    </source>
</evidence>
<evidence type="ECO:0000256" key="7">
    <source>
        <dbReference type="ARBA" id="ARBA00023136"/>
    </source>
</evidence>
<feature type="transmembrane region" description="Helical" evidence="11">
    <location>
        <begin position="6"/>
        <end position="25"/>
    </location>
</feature>
<protein>
    <submittedName>
        <fullName evidence="12">Pheromone receptor</fullName>
    </submittedName>
</protein>
<feature type="region of interest" description="Disordered" evidence="10">
    <location>
        <begin position="319"/>
        <end position="341"/>
    </location>
</feature>
<evidence type="ECO:0000256" key="2">
    <source>
        <dbReference type="ARBA" id="ARBA00011085"/>
    </source>
</evidence>
<evidence type="ECO:0000256" key="1">
    <source>
        <dbReference type="ARBA" id="ARBA00004141"/>
    </source>
</evidence>
<feature type="transmembrane region" description="Helical" evidence="11">
    <location>
        <begin position="69"/>
        <end position="89"/>
    </location>
</feature>
<reference evidence="12" key="1">
    <citation type="submission" date="2023-06" db="EMBL/GenBank/DDBJ databases">
        <authorList>
            <consortium name="Lawrence Berkeley National Laboratory"/>
            <person name="Ahrendt S."/>
            <person name="Sahu N."/>
            <person name="Indic B."/>
            <person name="Wong-Bajracharya J."/>
            <person name="Merenyi Z."/>
            <person name="Ke H.-M."/>
            <person name="Monk M."/>
            <person name="Kocsube S."/>
            <person name="Drula E."/>
            <person name="Lipzen A."/>
            <person name="Balint B."/>
            <person name="Henrissat B."/>
            <person name="Andreopoulos B."/>
            <person name="Martin F.M."/>
            <person name="Harder C.B."/>
            <person name="Rigling D."/>
            <person name="Ford K.L."/>
            <person name="Foster G.D."/>
            <person name="Pangilinan J."/>
            <person name="Papanicolaou A."/>
            <person name="Barry K."/>
            <person name="LaButti K."/>
            <person name="Viragh M."/>
            <person name="Koriabine M."/>
            <person name="Yan M."/>
            <person name="Riley R."/>
            <person name="Champramary S."/>
            <person name="Plett K.L."/>
            <person name="Tsai I.J."/>
            <person name="Slot J."/>
            <person name="Sipos G."/>
            <person name="Plett J."/>
            <person name="Nagy L.G."/>
            <person name="Grigoriev I.V."/>
        </authorList>
    </citation>
    <scope>NUCLEOTIDE SEQUENCE</scope>
    <source>
        <strain evidence="12">HWK02</strain>
    </source>
</reference>